<feature type="compositionally biased region" description="Acidic residues" evidence="1">
    <location>
        <begin position="88"/>
        <end position="104"/>
    </location>
</feature>
<dbReference type="AlphaFoldDB" id="A0A8S9NQ42"/>
<evidence type="ECO:0000313" key="2">
    <source>
        <dbReference type="EMBL" id="KAF3503219.1"/>
    </source>
</evidence>
<reference evidence="2" key="1">
    <citation type="submission" date="2019-12" db="EMBL/GenBank/DDBJ databases">
        <title>Genome sequencing and annotation of Brassica cretica.</title>
        <authorList>
            <person name="Studholme D.J."/>
            <person name="Sarris P."/>
        </authorList>
    </citation>
    <scope>NUCLEOTIDE SEQUENCE</scope>
    <source>
        <strain evidence="2">PFS-109/04</strain>
        <tissue evidence="2">Leaf</tissue>
    </source>
</reference>
<feature type="region of interest" description="Disordered" evidence="1">
    <location>
        <begin position="188"/>
        <end position="253"/>
    </location>
</feature>
<evidence type="ECO:0000313" key="3">
    <source>
        <dbReference type="Proteomes" id="UP000712600"/>
    </source>
</evidence>
<accession>A0A8S9NQ42</accession>
<feature type="region of interest" description="Disordered" evidence="1">
    <location>
        <begin position="147"/>
        <end position="171"/>
    </location>
</feature>
<evidence type="ECO:0000256" key="1">
    <source>
        <dbReference type="SAM" id="MobiDB-lite"/>
    </source>
</evidence>
<gene>
    <name evidence="2" type="ORF">F2Q69_00045683</name>
</gene>
<feature type="region of interest" description="Disordered" evidence="1">
    <location>
        <begin position="84"/>
        <end position="112"/>
    </location>
</feature>
<name>A0A8S9NQ42_BRACR</name>
<proteinExistence type="predicted"/>
<feature type="compositionally biased region" description="Basic and acidic residues" evidence="1">
    <location>
        <begin position="198"/>
        <end position="245"/>
    </location>
</feature>
<feature type="compositionally biased region" description="Low complexity" evidence="1">
    <location>
        <begin position="159"/>
        <end position="171"/>
    </location>
</feature>
<dbReference type="Proteomes" id="UP000712600">
    <property type="component" value="Unassembled WGS sequence"/>
</dbReference>
<protein>
    <submittedName>
        <fullName evidence="2">Uncharacterized protein</fullName>
    </submittedName>
</protein>
<organism evidence="2 3">
    <name type="scientific">Brassica cretica</name>
    <name type="common">Mustard</name>
    <dbReference type="NCBI Taxonomy" id="69181"/>
    <lineage>
        <taxon>Eukaryota</taxon>
        <taxon>Viridiplantae</taxon>
        <taxon>Streptophyta</taxon>
        <taxon>Embryophyta</taxon>
        <taxon>Tracheophyta</taxon>
        <taxon>Spermatophyta</taxon>
        <taxon>Magnoliopsida</taxon>
        <taxon>eudicotyledons</taxon>
        <taxon>Gunneridae</taxon>
        <taxon>Pentapetalae</taxon>
        <taxon>rosids</taxon>
        <taxon>malvids</taxon>
        <taxon>Brassicales</taxon>
        <taxon>Brassicaceae</taxon>
        <taxon>Brassiceae</taxon>
        <taxon>Brassica</taxon>
    </lineage>
</organism>
<dbReference type="EMBL" id="QGKX02001621">
    <property type="protein sequence ID" value="KAF3503219.1"/>
    <property type="molecule type" value="Genomic_DNA"/>
</dbReference>
<comment type="caution">
    <text evidence="2">The sequence shown here is derived from an EMBL/GenBank/DDBJ whole genome shotgun (WGS) entry which is preliminary data.</text>
</comment>
<sequence length="253" mass="26843">MASPAPLAVVPIGDVGVLASQGRAPVSPGAATGSVSGFGGMKGSWVGAVQDVEVQGRKESVGMEGKATEVEKQNLENILKMAEKLNESSEEGNETVESQTEEEQGDKSLVQENVQDQVVVGVDEAKVLENGLSDTVSETAVVLQEDIKDQGENKWLDVSPAKASRSSATRSKVLDVAQDSLLTNSRFSVLSAEEEGEITDREGENSDLHTADVKTSEGVEIKEKEATAQRQSLPRDSKLKHKGAEQEPVSSLL</sequence>